<organism evidence="2 3">
    <name type="scientific">Streptomyces kaempferi</name>
    <dbReference type="NCBI Taxonomy" id="333725"/>
    <lineage>
        <taxon>Bacteria</taxon>
        <taxon>Bacillati</taxon>
        <taxon>Actinomycetota</taxon>
        <taxon>Actinomycetes</taxon>
        <taxon>Kitasatosporales</taxon>
        <taxon>Streptomycetaceae</taxon>
        <taxon>Streptomyces</taxon>
    </lineage>
</organism>
<accession>A0ABW3XUJ3</accession>
<name>A0ABW3XUJ3_9ACTN</name>
<gene>
    <name evidence="2" type="ORF">ACFQ5X_44050</name>
</gene>
<dbReference type="RefSeq" id="WP_381236513.1">
    <property type="nucleotide sequence ID" value="NZ_JBHSKH010000035.1"/>
</dbReference>
<feature type="domain" description="Protein kinase" evidence="1">
    <location>
        <begin position="18"/>
        <end position="89"/>
    </location>
</feature>
<comment type="caution">
    <text evidence="2">The sequence shown here is derived from an EMBL/GenBank/DDBJ whole genome shotgun (WGS) entry which is preliminary data.</text>
</comment>
<dbReference type="SUPFAM" id="SSF56112">
    <property type="entry name" value="Protein kinase-like (PK-like)"/>
    <property type="match status" value="1"/>
</dbReference>
<dbReference type="PROSITE" id="PS50011">
    <property type="entry name" value="PROTEIN_KINASE_DOM"/>
    <property type="match status" value="1"/>
</dbReference>
<evidence type="ECO:0000313" key="2">
    <source>
        <dbReference type="EMBL" id="MFD1312721.1"/>
    </source>
</evidence>
<proteinExistence type="predicted"/>
<dbReference type="Proteomes" id="UP001597058">
    <property type="component" value="Unassembled WGS sequence"/>
</dbReference>
<protein>
    <recommendedName>
        <fullName evidence="1">Protein kinase domain-containing protein</fullName>
    </recommendedName>
</protein>
<reference evidence="3" key="1">
    <citation type="journal article" date="2019" name="Int. J. Syst. Evol. Microbiol.">
        <title>The Global Catalogue of Microorganisms (GCM) 10K type strain sequencing project: providing services to taxonomists for standard genome sequencing and annotation.</title>
        <authorList>
            <consortium name="The Broad Institute Genomics Platform"/>
            <consortium name="The Broad Institute Genome Sequencing Center for Infectious Disease"/>
            <person name="Wu L."/>
            <person name="Ma J."/>
        </authorList>
    </citation>
    <scope>NUCLEOTIDE SEQUENCE [LARGE SCALE GENOMIC DNA]</scope>
    <source>
        <strain evidence="3">CGMCC 4.7020</strain>
    </source>
</reference>
<sequence length="89" mass="9551">MTAHAGLDRSDPSKVGPYRIRGRLGVGGMGVGYAAYDTQNRHPVAVKVVRTEFADDPAFRARFAREVAVMSRVHGPCLLPLLAADTQSA</sequence>
<evidence type="ECO:0000259" key="1">
    <source>
        <dbReference type="PROSITE" id="PS50011"/>
    </source>
</evidence>
<dbReference type="EMBL" id="JBHTMM010000134">
    <property type="protein sequence ID" value="MFD1312721.1"/>
    <property type="molecule type" value="Genomic_DNA"/>
</dbReference>
<evidence type="ECO:0000313" key="3">
    <source>
        <dbReference type="Proteomes" id="UP001597058"/>
    </source>
</evidence>
<dbReference type="InterPro" id="IPR000719">
    <property type="entry name" value="Prot_kinase_dom"/>
</dbReference>
<dbReference type="Gene3D" id="3.30.200.20">
    <property type="entry name" value="Phosphorylase Kinase, domain 1"/>
    <property type="match status" value="1"/>
</dbReference>
<keyword evidence="3" id="KW-1185">Reference proteome</keyword>
<dbReference type="InterPro" id="IPR011009">
    <property type="entry name" value="Kinase-like_dom_sf"/>
</dbReference>